<evidence type="ECO:0000256" key="4">
    <source>
        <dbReference type="ARBA" id="ARBA00022692"/>
    </source>
</evidence>
<feature type="binding site" evidence="7">
    <location>
        <position position="151"/>
    </location>
    <ligand>
        <name>Mg(2+)</name>
        <dbReference type="ChEBI" id="CHEBI:18420"/>
    </ligand>
</feature>
<feature type="transmembrane region" description="Helical" evidence="8">
    <location>
        <begin position="243"/>
        <end position="265"/>
    </location>
</feature>
<sequence length="361" mass="39589">MFDFFWVPSFVFIVSALSIVMLRPVARTIGLVDRPDARKRHLGDVPLVGGIAITLAVWIGALLFMRSQGYYVALLAGLTVLAVVGMVDDLKGMSPLTKLIVQLLAAILMTSWGGVYLSSLGDLFGRREIELANWGIPLTLFAVVAVVNAMNMCDGMDGLAGGLAFIIFGWLAVVAGELGNNAAQRICVIFCGAILGFLLFNMRNPLRGKRRVFLGDAGSLMLGFGIVWFAVELTQPVYNAGRNAPPVIMLWIAGFLLIDLLAVVIRRTLQGKNPLSADRTHLHHILLRLDLGHGSIVWILLLSNALMGMVGVVGWRMGVSEQVLFLTFLAVTAVHLLVMRNAWRFIRFGRRVLKVRRLKRG</sequence>
<keyword evidence="4 8" id="KW-0812">Transmembrane</keyword>
<dbReference type="GO" id="GO:0009103">
    <property type="term" value="P:lipopolysaccharide biosynthetic process"/>
    <property type="evidence" value="ECO:0007669"/>
    <property type="project" value="TreeGrafter"/>
</dbReference>
<keyword evidence="7" id="KW-0460">Magnesium</keyword>
<comment type="subcellular location">
    <subcellularLocation>
        <location evidence="1">Cell membrane</location>
        <topology evidence="1">Multi-pass membrane protein</topology>
    </subcellularLocation>
</comment>
<dbReference type="Pfam" id="PF00953">
    <property type="entry name" value="Glycos_transf_4"/>
    <property type="match status" value="1"/>
</dbReference>
<evidence type="ECO:0000256" key="1">
    <source>
        <dbReference type="ARBA" id="ARBA00004651"/>
    </source>
</evidence>
<keyword evidence="7" id="KW-0479">Metal-binding</keyword>
<dbReference type="Proteomes" id="UP000325743">
    <property type="component" value="Chromosome 2"/>
</dbReference>
<evidence type="ECO:0000256" key="6">
    <source>
        <dbReference type="ARBA" id="ARBA00023136"/>
    </source>
</evidence>
<organism evidence="9 10">
    <name type="scientific">Cupriavidus oxalaticus</name>
    <dbReference type="NCBI Taxonomy" id="96344"/>
    <lineage>
        <taxon>Bacteria</taxon>
        <taxon>Pseudomonadati</taxon>
        <taxon>Pseudomonadota</taxon>
        <taxon>Betaproteobacteria</taxon>
        <taxon>Burkholderiales</taxon>
        <taxon>Burkholderiaceae</taxon>
        <taxon>Cupriavidus</taxon>
    </lineage>
</organism>
<dbReference type="GO" id="GO:0046872">
    <property type="term" value="F:metal ion binding"/>
    <property type="evidence" value="ECO:0007669"/>
    <property type="project" value="UniProtKB-KW"/>
</dbReference>
<keyword evidence="3 9" id="KW-0808">Transferase</keyword>
<evidence type="ECO:0000256" key="2">
    <source>
        <dbReference type="ARBA" id="ARBA00022475"/>
    </source>
</evidence>
<feature type="transmembrane region" description="Helical" evidence="8">
    <location>
        <begin position="70"/>
        <end position="87"/>
    </location>
</feature>
<dbReference type="InterPro" id="IPR000715">
    <property type="entry name" value="Glycosyl_transferase_4"/>
</dbReference>
<reference evidence="9 10" key="1">
    <citation type="submission" date="2018-09" db="EMBL/GenBank/DDBJ databases">
        <title>Complete genome sequence of Cupriavidus oxalaticus T2, a bacterium capable of phenol tolerance and degradation.</title>
        <authorList>
            <person name="Yan J."/>
        </authorList>
    </citation>
    <scope>NUCLEOTIDE SEQUENCE [LARGE SCALE GENOMIC DNA]</scope>
    <source>
        <strain evidence="9 10">T2</strain>
    </source>
</reference>
<feature type="binding site" evidence="7">
    <location>
        <position position="216"/>
    </location>
    <ligand>
        <name>Mg(2+)</name>
        <dbReference type="ChEBI" id="CHEBI:18420"/>
    </ligand>
</feature>
<evidence type="ECO:0000313" key="9">
    <source>
        <dbReference type="EMBL" id="QEZ47539.1"/>
    </source>
</evidence>
<comment type="cofactor">
    <cofactor evidence="7">
        <name>Mg(2+)</name>
        <dbReference type="ChEBI" id="CHEBI:18420"/>
    </cofactor>
</comment>
<evidence type="ECO:0000256" key="8">
    <source>
        <dbReference type="SAM" id="Phobius"/>
    </source>
</evidence>
<dbReference type="CDD" id="cd06853">
    <property type="entry name" value="GT_WecA_like"/>
    <property type="match status" value="1"/>
</dbReference>
<evidence type="ECO:0000256" key="7">
    <source>
        <dbReference type="PIRSR" id="PIRSR600715-1"/>
    </source>
</evidence>
<dbReference type="RefSeq" id="WP_151072394.1">
    <property type="nucleotide sequence ID" value="NZ_CP032519.1"/>
</dbReference>
<feature type="transmembrane region" description="Helical" evidence="8">
    <location>
        <begin position="182"/>
        <end position="200"/>
    </location>
</feature>
<feature type="transmembrane region" description="Helical" evidence="8">
    <location>
        <begin position="131"/>
        <end position="151"/>
    </location>
</feature>
<name>A0A5P3VRW8_9BURK</name>
<proteinExistence type="predicted"/>
<feature type="transmembrane region" description="Helical" evidence="8">
    <location>
        <begin position="99"/>
        <end position="119"/>
    </location>
</feature>
<feature type="transmembrane region" description="Helical" evidence="8">
    <location>
        <begin position="6"/>
        <end position="25"/>
    </location>
</feature>
<dbReference type="EMBL" id="CP032519">
    <property type="protein sequence ID" value="QEZ47539.1"/>
    <property type="molecule type" value="Genomic_DNA"/>
</dbReference>
<dbReference type="PANTHER" id="PTHR22926">
    <property type="entry name" value="PHOSPHO-N-ACETYLMURAMOYL-PENTAPEPTIDE-TRANSFERASE"/>
    <property type="match status" value="1"/>
</dbReference>
<keyword evidence="6 8" id="KW-0472">Membrane</keyword>
<evidence type="ECO:0000313" key="10">
    <source>
        <dbReference type="Proteomes" id="UP000325743"/>
    </source>
</evidence>
<feature type="transmembrane region" description="Helical" evidence="8">
    <location>
        <begin position="158"/>
        <end position="176"/>
    </location>
</feature>
<protein>
    <submittedName>
        <fullName evidence="9">Undecaprenyl/decaprenyl-phosphate alpha-N-acetylglucosaminyl 1-phosphate transferase</fullName>
    </submittedName>
</protein>
<keyword evidence="2" id="KW-1003">Cell membrane</keyword>
<dbReference type="GO" id="GO:0016780">
    <property type="term" value="F:phosphotransferase activity, for other substituted phosphate groups"/>
    <property type="evidence" value="ECO:0007669"/>
    <property type="project" value="InterPro"/>
</dbReference>
<gene>
    <name evidence="9" type="ORF">D2917_25840</name>
</gene>
<evidence type="ECO:0000256" key="3">
    <source>
        <dbReference type="ARBA" id="ARBA00022679"/>
    </source>
</evidence>
<dbReference type="GO" id="GO:0005886">
    <property type="term" value="C:plasma membrane"/>
    <property type="evidence" value="ECO:0007669"/>
    <property type="project" value="UniProtKB-SubCell"/>
</dbReference>
<feature type="transmembrane region" description="Helical" evidence="8">
    <location>
        <begin position="323"/>
        <end position="343"/>
    </location>
</feature>
<accession>A0A5P3VRW8</accession>
<dbReference type="AlphaFoldDB" id="A0A5P3VRW8"/>
<dbReference type="GO" id="GO:0044038">
    <property type="term" value="P:cell wall macromolecule biosynthetic process"/>
    <property type="evidence" value="ECO:0007669"/>
    <property type="project" value="TreeGrafter"/>
</dbReference>
<feature type="transmembrane region" description="Helical" evidence="8">
    <location>
        <begin position="296"/>
        <end position="317"/>
    </location>
</feature>
<keyword evidence="5 8" id="KW-1133">Transmembrane helix</keyword>
<dbReference type="GO" id="GO:0071555">
    <property type="term" value="P:cell wall organization"/>
    <property type="evidence" value="ECO:0007669"/>
    <property type="project" value="TreeGrafter"/>
</dbReference>
<feature type="transmembrane region" description="Helical" evidence="8">
    <location>
        <begin position="212"/>
        <end position="231"/>
    </location>
</feature>
<dbReference type="PANTHER" id="PTHR22926:SF3">
    <property type="entry name" value="UNDECAPRENYL-PHOSPHATE ALPHA-N-ACETYLGLUCOSAMINYL 1-PHOSPHATE TRANSFERASE"/>
    <property type="match status" value="1"/>
</dbReference>
<evidence type="ECO:0000256" key="5">
    <source>
        <dbReference type="ARBA" id="ARBA00022989"/>
    </source>
</evidence>
<feature type="transmembrane region" description="Helical" evidence="8">
    <location>
        <begin position="45"/>
        <end position="64"/>
    </location>
</feature>